<proteinExistence type="predicted"/>
<evidence type="ECO:0000256" key="1">
    <source>
        <dbReference type="SAM" id="Phobius"/>
    </source>
</evidence>
<dbReference type="Pfam" id="PF20152">
    <property type="entry name" value="DUF6534"/>
    <property type="match status" value="1"/>
</dbReference>
<reference evidence="3 4" key="1">
    <citation type="submission" date="2014-04" db="EMBL/GenBank/DDBJ databases">
        <authorList>
            <consortium name="DOE Joint Genome Institute"/>
            <person name="Kuo A."/>
            <person name="Tarkka M."/>
            <person name="Buscot F."/>
            <person name="Kohler A."/>
            <person name="Nagy L.G."/>
            <person name="Floudas D."/>
            <person name="Copeland A."/>
            <person name="Barry K.W."/>
            <person name="Cichocki N."/>
            <person name="Veneault-Fourrey C."/>
            <person name="LaButti K."/>
            <person name="Lindquist E.A."/>
            <person name="Lipzen A."/>
            <person name="Lundell T."/>
            <person name="Morin E."/>
            <person name="Murat C."/>
            <person name="Sun H."/>
            <person name="Tunlid A."/>
            <person name="Henrissat B."/>
            <person name="Grigoriev I.V."/>
            <person name="Hibbett D.S."/>
            <person name="Martin F."/>
            <person name="Nordberg H.P."/>
            <person name="Cantor M.N."/>
            <person name="Hua S.X."/>
        </authorList>
    </citation>
    <scope>NUCLEOTIDE SEQUENCE [LARGE SCALE GENOMIC DNA]</scope>
    <source>
        <strain evidence="3 4">F 1598</strain>
    </source>
</reference>
<gene>
    <name evidence="3" type="ORF">PILCRDRAFT_558361</name>
</gene>
<evidence type="ECO:0000313" key="3">
    <source>
        <dbReference type="EMBL" id="KIM79498.1"/>
    </source>
</evidence>
<keyword evidence="1" id="KW-1133">Transmembrane helix</keyword>
<feature type="transmembrane region" description="Helical" evidence="1">
    <location>
        <begin position="83"/>
        <end position="105"/>
    </location>
</feature>
<dbReference type="Proteomes" id="UP000054166">
    <property type="component" value="Unassembled WGS sequence"/>
</dbReference>
<feature type="transmembrane region" description="Helical" evidence="1">
    <location>
        <begin position="53"/>
        <end position="71"/>
    </location>
</feature>
<organism evidence="3 4">
    <name type="scientific">Piloderma croceum (strain F 1598)</name>
    <dbReference type="NCBI Taxonomy" id="765440"/>
    <lineage>
        <taxon>Eukaryota</taxon>
        <taxon>Fungi</taxon>
        <taxon>Dikarya</taxon>
        <taxon>Basidiomycota</taxon>
        <taxon>Agaricomycotina</taxon>
        <taxon>Agaricomycetes</taxon>
        <taxon>Agaricomycetidae</taxon>
        <taxon>Atheliales</taxon>
        <taxon>Atheliaceae</taxon>
        <taxon>Piloderma</taxon>
    </lineage>
</organism>
<feature type="transmembrane region" description="Helical" evidence="1">
    <location>
        <begin position="125"/>
        <end position="146"/>
    </location>
</feature>
<dbReference type="EMBL" id="KN833009">
    <property type="protein sequence ID" value="KIM79498.1"/>
    <property type="molecule type" value="Genomic_DNA"/>
</dbReference>
<dbReference type="PANTHER" id="PTHR40465:SF1">
    <property type="entry name" value="DUF6534 DOMAIN-CONTAINING PROTEIN"/>
    <property type="match status" value="1"/>
</dbReference>
<keyword evidence="4" id="KW-1185">Reference proteome</keyword>
<dbReference type="InterPro" id="IPR045339">
    <property type="entry name" value="DUF6534"/>
</dbReference>
<evidence type="ECO:0000259" key="2">
    <source>
        <dbReference type="Pfam" id="PF20152"/>
    </source>
</evidence>
<feature type="domain" description="DUF6534" evidence="2">
    <location>
        <begin position="131"/>
        <end position="217"/>
    </location>
</feature>
<name>A0A0C3AZT3_PILCF</name>
<evidence type="ECO:0000313" key="4">
    <source>
        <dbReference type="Proteomes" id="UP000054166"/>
    </source>
</evidence>
<keyword evidence="1" id="KW-0472">Membrane</keyword>
<dbReference type="InParanoid" id="A0A0C3AZT3"/>
<dbReference type="HOGENOM" id="CLU_046025_5_0_1"/>
<protein>
    <recommendedName>
        <fullName evidence="2">DUF6534 domain-containing protein</fullName>
    </recommendedName>
</protein>
<accession>A0A0C3AZT3</accession>
<dbReference type="PANTHER" id="PTHR40465">
    <property type="entry name" value="CHROMOSOME 1, WHOLE GENOME SHOTGUN SEQUENCE"/>
    <property type="match status" value="1"/>
</dbReference>
<feature type="transmembrane region" description="Helical" evidence="1">
    <location>
        <begin position="167"/>
        <end position="186"/>
    </location>
</feature>
<dbReference type="AlphaFoldDB" id="A0A0C3AZT3"/>
<dbReference type="OrthoDB" id="2535105at2759"/>
<sequence length="285" mass="31785">MVSYMAVDSSFSADSWGRVLGSTHMAAIIHATYLDIIINSAAPQAYIIWSQPLHVYLISTIAWIVQIFLIVRVWHMSRGIFRYASVTLLSLVSTLAFVSGFAYASKMLLLKEVVRFHEVLALMNTALGSTMAEDVLLTICLSFLLIRSRTGSNRTNTLINTLVQYTVRNGLITSTCAFLDVFLRAVSPNTLAYLPFFLLLSELYIATLLATLNARNSLRIQNNYTEPCSIKFEAAKPGIDTGQTNLEFFEVSMFITLFAQHDSFCRFQNTVGQHGQTHTVLGDNV</sequence>
<feature type="transmembrane region" description="Helical" evidence="1">
    <location>
        <begin position="192"/>
        <end position="212"/>
    </location>
</feature>
<dbReference type="STRING" id="765440.A0A0C3AZT3"/>
<reference evidence="4" key="2">
    <citation type="submission" date="2015-01" db="EMBL/GenBank/DDBJ databases">
        <title>Evolutionary Origins and Diversification of the Mycorrhizal Mutualists.</title>
        <authorList>
            <consortium name="DOE Joint Genome Institute"/>
            <consortium name="Mycorrhizal Genomics Consortium"/>
            <person name="Kohler A."/>
            <person name="Kuo A."/>
            <person name="Nagy L.G."/>
            <person name="Floudas D."/>
            <person name="Copeland A."/>
            <person name="Barry K.W."/>
            <person name="Cichocki N."/>
            <person name="Veneault-Fourrey C."/>
            <person name="LaButti K."/>
            <person name="Lindquist E.A."/>
            <person name="Lipzen A."/>
            <person name="Lundell T."/>
            <person name="Morin E."/>
            <person name="Murat C."/>
            <person name="Riley R."/>
            <person name="Ohm R."/>
            <person name="Sun H."/>
            <person name="Tunlid A."/>
            <person name="Henrissat B."/>
            <person name="Grigoriev I.V."/>
            <person name="Hibbett D.S."/>
            <person name="Martin F."/>
        </authorList>
    </citation>
    <scope>NUCLEOTIDE SEQUENCE [LARGE SCALE GENOMIC DNA]</scope>
    <source>
        <strain evidence="4">F 1598</strain>
    </source>
</reference>
<keyword evidence="1" id="KW-0812">Transmembrane</keyword>